<comment type="caution">
    <text evidence="2">The sequence shown here is derived from an EMBL/GenBank/DDBJ whole genome shotgun (WGS) entry which is preliminary data.</text>
</comment>
<feature type="region of interest" description="Disordered" evidence="1">
    <location>
        <begin position="714"/>
        <end position="757"/>
    </location>
</feature>
<proteinExistence type="predicted"/>
<protein>
    <submittedName>
        <fullName evidence="2">Uncharacterized protein</fullName>
    </submittedName>
</protein>
<organism evidence="2 3">
    <name type="scientific">Durusdinium trenchii</name>
    <dbReference type="NCBI Taxonomy" id="1381693"/>
    <lineage>
        <taxon>Eukaryota</taxon>
        <taxon>Sar</taxon>
        <taxon>Alveolata</taxon>
        <taxon>Dinophyceae</taxon>
        <taxon>Suessiales</taxon>
        <taxon>Symbiodiniaceae</taxon>
        <taxon>Durusdinium</taxon>
    </lineage>
</organism>
<feature type="compositionally biased region" description="Polar residues" evidence="1">
    <location>
        <begin position="719"/>
        <end position="735"/>
    </location>
</feature>
<gene>
    <name evidence="2" type="ORF">SCF082_LOCUS35959</name>
</gene>
<evidence type="ECO:0000313" key="2">
    <source>
        <dbReference type="EMBL" id="CAK9073443.1"/>
    </source>
</evidence>
<evidence type="ECO:0000313" key="3">
    <source>
        <dbReference type="Proteomes" id="UP001642464"/>
    </source>
</evidence>
<dbReference type="Proteomes" id="UP001642464">
    <property type="component" value="Unassembled WGS sequence"/>
</dbReference>
<evidence type="ECO:0000256" key="1">
    <source>
        <dbReference type="SAM" id="MobiDB-lite"/>
    </source>
</evidence>
<dbReference type="EMBL" id="CAXAMM010034847">
    <property type="protein sequence ID" value="CAK9073443.1"/>
    <property type="molecule type" value="Genomic_DNA"/>
</dbReference>
<keyword evidence="3" id="KW-1185">Reference proteome</keyword>
<reference evidence="2 3" key="1">
    <citation type="submission" date="2024-02" db="EMBL/GenBank/DDBJ databases">
        <authorList>
            <person name="Chen Y."/>
            <person name="Shah S."/>
            <person name="Dougan E. K."/>
            <person name="Thang M."/>
            <person name="Chan C."/>
        </authorList>
    </citation>
    <scope>NUCLEOTIDE SEQUENCE [LARGE SCALE GENOMIC DNA]</scope>
</reference>
<accession>A0ABP0PCU8</accession>
<name>A0ABP0PCU8_9DINO</name>
<sequence length="847" mass="94028">MFTILACSELDPENPSDMAKLQPLWPFLDKAWLLPANVMLDRSVAQRSFCNLKLSYRGAERQPPSALTLALTFSAIMKAKSEDGSHAANLSTDQRLQLIVQEWHNEPGVISKWHLDEGKQRAILNLLVGTTPETRSIIQQHLHYFRWKESALSSDLLKSTRWLLGAAPKQTKDEMKRLLTVTASSQEAFILNYIDGFCRSTRRVKPSARSKLRATPAEWDRLVDYTCIMQNARVQADALWAANEENKKSVGAALEKAFMARDYMPEILSCVEVALPHWKLEHLSLWNEIVSPMVADDTQPEDIHELEETTVAAQFCEVKSKIARDELAWVRYKNLEKRKTAREHIVTVTHAKAQNAIGQGIVERYMEKLCNLSLVGDVSNVPHIGSWLQQAAAECQVKPEDLSTLVIIDFTKIGVSSTAAVNKHCALLQKVLQRNPSRGSLRKDHREIEDKAANLGIALRSIQVGVDLGGLHRNTERPMYYSGWIGVNDCSLPAKGTGHRKNKRDESEGAVAPVNSFTNSLLWKLQGLPLDNFPTGLPEAEFVVPSSKAQFASYDGRRNLSDVQETSQWIGGEMTFSKVIEAALGENIKKAAVVHSTAYDGAVERACLSMGIPVMSVSDAAVHHSYTLMTIANKLLEAWKAGNGAIGKCLPKFKPNPVDEEPIALETPEFLICSVDDRKQLTVPGNIRAQWIADPIRSREWKVLLQAFDQKWSAPEPNGTINGNSHSTQPTSPTKSADPVDGTAAGDEFDWTKAFPGEPTTAQDLETKYGTAAHSFMLNTELQACIHEGPKLFLRGVADGEIDVDEPALTFGAGTWVLHQKAKVFKEDCVLFFDVLVFGTRELVYCN</sequence>